<dbReference type="PANTHER" id="PTHR31302">
    <property type="entry name" value="TRANSMEMBRANE PROTEIN WITH METALLOPHOSPHOESTERASE DOMAIN-RELATED"/>
    <property type="match status" value="1"/>
</dbReference>
<dbReference type="SUPFAM" id="SSF56300">
    <property type="entry name" value="Metallo-dependent phosphatases"/>
    <property type="match status" value="1"/>
</dbReference>
<dbReference type="PANTHER" id="PTHR31302:SF0">
    <property type="entry name" value="TRANSMEMBRANE PROTEIN WITH METALLOPHOSPHOESTERASE DOMAIN"/>
    <property type="match status" value="1"/>
</dbReference>
<organism evidence="3">
    <name type="scientific">uncultured bacterium contig00078</name>
    <dbReference type="NCBI Taxonomy" id="1181556"/>
    <lineage>
        <taxon>Bacteria</taxon>
        <taxon>environmental samples</taxon>
    </lineage>
</organism>
<proteinExistence type="predicted"/>
<reference evidence="3" key="1">
    <citation type="submission" date="2012-03" db="EMBL/GenBank/DDBJ databases">
        <title>Functional metagenomics reveals considerable lignocellulase gene clusters in the gut microbiome of a wood-feeding higher termite.</title>
        <authorList>
            <person name="Liu N."/>
        </authorList>
    </citation>
    <scope>NUCLEOTIDE SEQUENCE</scope>
</reference>
<dbReference type="InterPro" id="IPR004843">
    <property type="entry name" value="Calcineurin-like_PHP"/>
</dbReference>
<feature type="transmembrane region" description="Helical" evidence="1">
    <location>
        <begin position="73"/>
        <end position="96"/>
    </location>
</feature>
<feature type="domain" description="Calcineurin-like phosphoesterase" evidence="2">
    <location>
        <begin position="148"/>
        <end position="315"/>
    </location>
</feature>
<dbReference type="EC" id="3.1.-.-" evidence="3"/>
<dbReference type="InterPro" id="IPR051158">
    <property type="entry name" value="Metallophosphoesterase_sf"/>
</dbReference>
<evidence type="ECO:0000313" key="3">
    <source>
        <dbReference type="EMBL" id="AGS53896.1"/>
    </source>
</evidence>
<keyword evidence="3" id="KW-0378">Hydrolase</keyword>
<feature type="transmembrane region" description="Helical" evidence="1">
    <location>
        <begin position="108"/>
        <end position="127"/>
    </location>
</feature>
<keyword evidence="1" id="KW-0472">Membrane</keyword>
<feature type="transmembrane region" description="Helical" evidence="1">
    <location>
        <begin position="42"/>
        <end position="61"/>
    </location>
</feature>
<keyword evidence="1" id="KW-1133">Transmembrane helix</keyword>
<name>A0A806K1T0_9BACT</name>
<keyword evidence="1" id="KW-0812">Transmembrane</keyword>
<evidence type="ECO:0000259" key="2">
    <source>
        <dbReference type="Pfam" id="PF00149"/>
    </source>
</evidence>
<evidence type="ECO:0000256" key="1">
    <source>
        <dbReference type="SAM" id="Phobius"/>
    </source>
</evidence>
<dbReference type="Gene3D" id="3.60.21.10">
    <property type="match status" value="1"/>
</dbReference>
<feature type="transmembrane region" description="Helical" evidence="1">
    <location>
        <begin position="6"/>
        <end position="30"/>
    </location>
</feature>
<dbReference type="GO" id="GO:0016787">
    <property type="term" value="F:hydrolase activity"/>
    <property type="evidence" value="ECO:0007669"/>
    <property type="project" value="UniProtKB-KW"/>
</dbReference>
<dbReference type="EMBL" id="JQ844260">
    <property type="protein sequence ID" value="AGS53896.1"/>
    <property type="molecule type" value="Genomic_DNA"/>
</dbReference>
<dbReference type="Pfam" id="PF00149">
    <property type="entry name" value="Metallophos"/>
    <property type="match status" value="1"/>
</dbReference>
<dbReference type="AlphaFoldDB" id="A0A806K1T0"/>
<protein>
    <submittedName>
        <fullName evidence="3">Phosphoesterase</fullName>
        <ecNumber evidence="3">3.1.-.-</ecNumber>
    </submittedName>
</protein>
<dbReference type="CDD" id="cd07385">
    <property type="entry name" value="MPP_YkuE_C"/>
    <property type="match status" value="1"/>
</dbReference>
<dbReference type="InterPro" id="IPR029052">
    <property type="entry name" value="Metallo-depent_PP-like"/>
</dbReference>
<sequence length="377" mass="42266">MRWLLFNTVGILVYLGCCSYIGIKLYTLICYYNQKFKQLKKIVFWIPYAVICCLIVIYDLLLVNSHAWRTAGMVWLLSSIYLTAFFLLTDLIRLILYLLKKRIEGINAYMTAQALFLCAVLVVFGILNARAIHTTHYDITLKGEGERLRVALISDMHIGTAIDESWVARYVAALNKVKPDIVCLAGDIFERHITSNNETTEVVSLLKTINAPMGVYACFGNHDRDRMGSGSISTIWAANTLKPTDIIVLQDEVYEVREKLFIAGRKDAQQRSRKPADSLLAGIDGTIIVLDHQPKEFALLEQAGADLILSGHTHKGQVFPANIAARLEYDKFGTTHYGYWKGGKTQAIVTSGVGFWGPPMRIGTRSEIAVINIHFTP</sequence>
<accession>A0A806K1T0</accession>